<sequence length="81" mass="9005">MQKTWTPAERVANVMYQVVALAKSKSLPIRLPLTEGAWNVVKNEVAAVDKELEDIKALSLSVEIDDANRAGQFLMDNYRSG</sequence>
<organism evidence="1 2">
    <name type="scientific">Xylaria bambusicola</name>
    <dbReference type="NCBI Taxonomy" id="326684"/>
    <lineage>
        <taxon>Eukaryota</taxon>
        <taxon>Fungi</taxon>
        <taxon>Dikarya</taxon>
        <taxon>Ascomycota</taxon>
        <taxon>Pezizomycotina</taxon>
        <taxon>Sordariomycetes</taxon>
        <taxon>Xylariomycetidae</taxon>
        <taxon>Xylariales</taxon>
        <taxon>Xylariaceae</taxon>
        <taxon>Xylaria</taxon>
    </lineage>
</organism>
<comment type="caution">
    <text evidence="1">The sequence shown here is derived from an EMBL/GenBank/DDBJ whole genome shotgun (WGS) entry which is preliminary data.</text>
</comment>
<dbReference type="EMBL" id="JAWHQM010000008">
    <property type="protein sequence ID" value="KAK5628456.1"/>
    <property type="molecule type" value="Genomic_DNA"/>
</dbReference>
<reference evidence="1 2" key="1">
    <citation type="submission" date="2023-10" db="EMBL/GenBank/DDBJ databases">
        <title>Draft genome sequence of Xylaria bambusicola isolate GMP-LS, the root and basal stem rot pathogen of sugarcane in Indonesia.</title>
        <authorList>
            <person name="Selvaraj P."/>
            <person name="Muralishankar V."/>
            <person name="Muruganantham S."/>
            <person name="Sp S."/>
            <person name="Haryani S."/>
            <person name="Lau K.J.X."/>
            <person name="Naqvi N.I."/>
        </authorList>
    </citation>
    <scope>NUCLEOTIDE SEQUENCE [LARGE SCALE GENOMIC DNA]</scope>
    <source>
        <strain evidence="1">GMP-LS</strain>
    </source>
</reference>
<proteinExistence type="predicted"/>
<dbReference type="Proteomes" id="UP001305414">
    <property type="component" value="Unassembled WGS sequence"/>
</dbReference>
<accession>A0AAN7ULH2</accession>
<gene>
    <name evidence="1" type="ORF">RRF57_004171</name>
</gene>
<dbReference type="AlphaFoldDB" id="A0AAN7ULH2"/>
<evidence type="ECO:0000313" key="2">
    <source>
        <dbReference type="Proteomes" id="UP001305414"/>
    </source>
</evidence>
<name>A0AAN7ULH2_9PEZI</name>
<protein>
    <submittedName>
        <fullName evidence="1">Uncharacterized protein</fullName>
    </submittedName>
</protein>
<keyword evidence="2" id="KW-1185">Reference proteome</keyword>
<evidence type="ECO:0000313" key="1">
    <source>
        <dbReference type="EMBL" id="KAK5628456.1"/>
    </source>
</evidence>